<proteinExistence type="predicted"/>
<organism evidence="3 4">
    <name type="scientific">Purpureocillium takamizusanense</name>
    <dbReference type="NCBI Taxonomy" id="2060973"/>
    <lineage>
        <taxon>Eukaryota</taxon>
        <taxon>Fungi</taxon>
        <taxon>Dikarya</taxon>
        <taxon>Ascomycota</taxon>
        <taxon>Pezizomycotina</taxon>
        <taxon>Sordariomycetes</taxon>
        <taxon>Hypocreomycetidae</taxon>
        <taxon>Hypocreales</taxon>
        <taxon>Ophiocordycipitaceae</taxon>
        <taxon>Purpureocillium</taxon>
    </lineage>
</organism>
<dbReference type="EMBL" id="CP086356">
    <property type="protein sequence ID" value="UNI17551.1"/>
    <property type="molecule type" value="Genomic_DNA"/>
</dbReference>
<feature type="region of interest" description="Disordered" evidence="2">
    <location>
        <begin position="220"/>
        <end position="256"/>
    </location>
</feature>
<evidence type="ECO:0000313" key="4">
    <source>
        <dbReference type="Proteomes" id="UP000829364"/>
    </source>
</evidence>
<keyword evidence="1" id="KW-0175">Coiled coil</keyword>
<dbReference type="PANTHER" id="PTHR23159:SF31">
    <property type="entry name" value="CENTROSOME-ASSOCIATED PROTEIN CEP250 ISOFORM X1"/>
    <property type="match status" value="1"/>
</dbReference>
<feature type="region of interest" description="Disordered" evidence="2">
    <location>
        <begin position="1"/>
        <end position="99"/>
    </location>
</feature>
<feature type="compositionally biased region" description="Low complexity" evidence="2">
    <location>
        <begin position="19"/>
        <end position="30"/>
    </location>
</feature>
<gene>
    <name evidence="3" type="ORF">JDV02_003884</name>
</gene>
<dbReference type="OrthoDB" id="3532430at2759"/>
<feature type="compositionally biased region" description="Polar residues" evidence="2">
    <location>
        <begin position="220"/>
        <end position="229"/>
    </location>
</feature>
<feature type="coiled-coil region" evidence="1">
    <location>
        <begin position="100"/>
        <end position="127"/>
    </location>
</feature>
<sequence length="703" mass="77055">MADLDVPIALRRPRRSIKTEPAAAPALTPAPKTPRRRVRFSDPGPLGEASGAPSGLTPFIRRTSLTTPKRRSSTTSRGGGTQAPPLHQTADGRVERRIRRGNLRDLLNKLEQQKRHDERRVRAHVDRLRAEVAARDREIYELQNATVVIDTERIWGLERQIDDLRDELRRREAVTPPGAVTPDRARRDWTPGDDPFSDDLTDAMDDDHFGDATMAQFVASTPSRARSSFPTPPATSPNVPTPCARGKSLRSRTPQGSPGFAYVGVETGVQACLPDPARQQLDEELASLNLEVSKLTATLDSYRGLYARVSGHVASAMTPTPEDAAGPPLEALEQRVQRLARAMSDRTAALAQLSAGINELGFPGSDAGEMVAALASGLRAARLELEYLTPGEIALPLTSRGAEVLDLLLTRLRALAARAREDEASIDEYHEIEQSLRKQLDARVSAMDGLRAGMEAAERAVEEQRERVRELEVGNERLKGAVDGYARDMAELERLVERVEGEARDAAAAHDEALSTSRADAAALEQRLEEAARQTAGLRRELSDVQDATTRHVVALNRRHGAALALRDARVLELRGEVDRVNEALRAAHETMRARRLEERAGMEARMAEERTGMESRMAEERARAKEAMDAMRAELRRVLEMSQAFVVGQDAGQDGGEVAGPDKPVVVARPGTFFAGKLARRSSTRLKGRDSGMGLLEEDEDA</sequence>
<dbReference type="KEGG" id="ptkz:JDV02_003884"/>
<dbReference type="PANTHER" id="PTHR23159">
    <property type="entry name" value="CENTROSOMAL PROTEIN 2"/>
    <property type="match status" value="1"/>
</dbReference>
<reference evidence="3" key="1">
    <citation type="submission" date="2021-11" db="EMBL/GenBank/DDBJ databases">
        <title>Purpureocillium_takamizusanense_genome.</title>
        <authorList>
            <person name="Nguyen N.-H."/>
        </authorList>
    </citation>
    <scope>NUCLEOTIDE SEQUENCE</scope>
    <source>
        <strain evidence="3">PT3</strain>
    </source>
</reference>
<feature type="coiled-coil region" evidence="1">
    <location>
        <begin position="615"/>
        <end position="642"/>
    </location>
</feature>
<name>A0A9Q8QEQ3_9HYPO</name>
<dbReference type="RefSeq" id="XP_047841032.1">
    <property type="nucleotide sequence ID" value="XM_047985057.1"/>
</dbReference>
<feature type="region of interest" description="Disordered" evidence="2">
    <location>
        <begin position="683"/>
        <end position="703"/>
    </location>
</feature>
<feature type="coiled-coil region" evidence="1">
    <location>
        <begin position="447"/>
        <end position="548"/>
    </location>
</feature>
<feature type="compositionally biased region" description="Acidic residues" evidence="2">
    <location>
        <begin position="195"/>
        <end position="205"/>
    </location>
</feature>
<keyword evidence="4" id="KW-1185">Reference proteome</keyword>
<feature type="region of interest" description="Disordered" evidence="2">
    <location>
        <begin position="172"/>
        <end position="207"/>
    </location>
</feature>
<dbReference type="AlphaFoldDB" id="A0A9Q8QEQ3"/>
<evidence type="ECO:0000256" key="2">
    <source>
        <dbReference type="SAM" id="MobiDB-lite"/>
    </source>
</evidence>
<protein>
    <submittedName>
        <fullName evidence="3">Uncharacterized protein</fullName>
    </submittedName>
</protein>
<evidence type="ECO:0000256" key="1">
    <source>
        <dbReference type="SAM" id="Coils"/>
    </source>
</evidence>
<accession>A0A9Q8QEQ3</accession>
<dbReference type="GeneID" id="72065840"/>
<evidence type="ECO:0000313" key="3">
    <source>
        <dbReference type="EMBL" id="UNI17551.1"/>
    </source>
</evidence>
<dbReference type="Proteomes" id="UP000829364">
    <property type="component" value="Chromosome 3"/>
</dbReference>